<evidence type="ECO:0000256" key="1">
    <source>
        <dbReference type="SAM" id="Phobius"/>
    </source>
</evidence>
<dbReference type="Proteomes" id="UP001055025">
    <property type="component" value="Unassembled WGS sequence"/>
</dbReference>
<feature type="transmembrane region" description="Helical" evidence="1">
    <location>
        <begin position="110"/>
        <end position="131"/>
    </location>
</feature>
<organism evidence="2 3">
    <name type="scientific">Granulimonas faecalis</name>
    <dbReference type="NCBI Taxonomy" id="2894155"/>
    <lineage>
        <taxon>Bacteria</taxon>
        <taxon>Bacillati</taxon>
        <taxon>Actinomycetota</taxon>
        <taxon>Coriobacteriia</taxon>
        <taxon>Coriobacteriales</taxon>
        <taxon>Kribbibacteriaceae</taxon>
        <taxon>Granulimonas</taxon>
    </lineage>
</organism>
<gene>
    <name evidence="2" type="ORF">ATOP_10920</name>
</gene>
<evidence type="ECO:0008006" key="4">
    <source>
        <dbReference type="Google" id="ProtNLM"/>
    </source>
</evidence>
<keyword evidence="3" id="KW-1185">Reference proteome</keyword>
<name>A0AAV5B2F9_9ACTN</name>
<protein>
    <recommendedName>
        <fullName evidence="4">ABC transporter permease</fullName>
    </recommendedName>
</protein>
<keyword evidence="1" id="KW-0472">Membrane</keyword>
<keyword evidence="1" id="KW-1133">Transmembrane helix</keyword>
<dbReference type="InterPro" id="IPR010540">
    <property type="entry name" value="CmpB_TMEM229"/>
</dbReference>
<reference evidence="2" key="1">
    <citation type="journal article" date="2022" name="Int. J. Syst. Evol. Microbiol.">
        <title>Granulimonas faecalis gen. nov., sp. nov., and Leptogranulimonas caecicola gen. nov., sp. nov., novel lactate-producing Atopobiaceae bacteria isolated from mouse intestines, and an emended description of the family Atopobiaceae.</title>
        <authorList>
            <person name="Morinaga K."/>
            <person name="Kusada H."/>
            <person name="Sakamoto S."/>
            <person name="Murakami T."/>
            <person name="Toyoda A."/>
            <person name="Mori H."/>
            <person name="Meng X.Y."/>
            <person name="Takashino M."/>
            <person name="Murotomi K."/>
            <person name="Tamaki H."/>
        </authorList>
    </citation>
    <scope>NUCLEOTIDE SEQUENCE</scope>
    <source>
        <strain evidence="2">OPF53</strain>
    </source>
</reference>
<evidence type="ECO:0000313" key="3">
    <source>
        <dbReference type="Proteomes" id="UP001055025"/>
    </source>
</evidence>
<proteinExistence type="predicted"/>
<feature type="transmembrane region" description="Helical" evidence="1">
    <location>
        <begin position="6"/>
        <end position="26"/>
    </location>
</feature>
<accession>A0AAV5B2F9</accession>
<feature type="transmembrane region" description="Helical" evidence="1">
    <location>
        <begin position="151"/>
        <end position="172"/>
    </location>
</feature>
<dbReference type="AlphaFoldDB" id="A0AAV5B2F9"/>
<feature type="transmembrane region" description="Helical" evidence="1">
    <location>
        <begin position="259"/>
        <end position="279"/>
    </location>
</feature>
<keyword evidence="1" id="KW-0812">Transmembrane</keyword>
<dbReference type="RefSeq" id="WP_135977275.1">
    <property type="nucleotide sequence ID" value="NZ_BQKC01000001.1"/>
</dbReference>
<dbReference type="Pfam" id="PF06541">
    <property type="entry name" value="ABC_trans_CmpB"/>
    <property type="match status" value="1"/>
</dbReference>
<comment type="caution">
    <text evidence="2">The sequence shown here is derived from an EMBL/GenBank/DDBJ whole genome shotgun (WGS) entry which is preliminary data.</text>
</comment>
<evidence type="ECO:0000313" key="2">
    <source>
        <dbReference type="EMBL" id="GJM55437.1"/>
    </source>
</evidence>
<sequence length="324" mass="36091">MINTLLVILLVIFVCMLAAWCSRSVMDAQLRSRGRARSLGEERFEPDSAVDAGTLGGRRRLPRPLWRRTPPADPAYGSMATRPASAVSSEQRRAVRRAERLARDQYLDRATLGITVYVVVFIVASMLGLFAEEVWMWHSQGRMENRAGVVWGPFSPLYGFGGLLFTVVLWNFRKASLAEVFLVSMGAGAAIEQSTGMAMEYFWHAQSWTYLGLPDAITQWICWSSIFVWGLLGVVYARLVLPEIVWVVGEPSHRLQGVVVAVLVVAISVDLLATAYCFYRMGQRSLGIPPQNAVDVYVDGHFNDEFIEGRFQNLVVGKQLAPNG</sequence>
<dbReference type="EMBL" id="BQKC01000001">
    <property type="protein sequence ID" value="GJM55437.1"/>
    <property type="molecule type" value="Genomic_DNA"/>
</dbReference>
<feature type="transmembrane region" description="Helical" evidence="1">
    <location>
        <begin position="220"/>
        <end position="239"/>
    </location>
</feature>